<proteinExistence type="predicted"/>
<feature type="region of interest" description="Disordered" evidence="2">
    <location>
        <begin position="72"/>
        <end position="138"/>
    </location>
</feature>
<reference evidence="3" key="1">
    <citation type="submission" date="2023-05" db="EMBL/GenBank/DDBJ databases">
        <authorList>
            <person name="Huff M."/>
        </authorList>
    </citation>
    <scope>NUCLEOTIDE SEQUENCE</scope>
</reference>
<evidence type="ECO:0000256" key="2">
    <source>
        <dbReference type="SAM" id="MobiDB-lite"/>
    </source>
</evidence>
<dbReference type="AlphaFoldDB" id="A0AAD2A5K0"/>
<evidence type="ECO:0000313" key="3">
    <source>
        <dbReference type="EMBL" id="CAI9781877.1"/>
    </source>
</evidence>
<dbReference type="EMBL" id="OU503053">
    <property type="protein sequence ID" value="CAI9781877.1"/>
    <property type="molecule type" value="Genomic_DNA"/>
</dbReference>
<keyword evidence="1" id="KW-0175">Coiled coil</keyword>
<evidence type="ECO:0000256" key="1">
    <source>
        <dbReference type="SAM" id="Coils"/>
    </source>
</evidence>
<gene>
    <name evidence="3" type="ORF">FPE_LOCUS29307</name>
</gene>
<feature type="compositionally biased region" description="Basic and acidic residues" evidence="2">
    <location>
        <begin position="72"/>
        <end position="88"/>
    </location>
</feature>
<keyword evidence="4" id="KW-1185">Reference proteome</keyword>
<accession>A0AAD2A5K0</accession>
<feature type="compositionally biased region" description="Polar residues" evidence="2">
    <location>
        <begin position="104"/>
        <end position="138"/>
    </location>
</feature>
<name>A0AAD2A5K0_9LAMI</name>
<dbReference type="Proteomes" id="UP000834106">
    <property type="component" value="Chromosome 18"/>
</dbReference>
<evidence type="ECO:0000313" key="4">
    <source>
        <dbReference type="Proteomes" id="UP000834106"/>
    </source>
</evidence>
<protein>
    <submittedName>
        <fullName evidence="3">Uncharacterized protein</fullName>
    </submittedName>
</protein>
<sequence length="138" mass="15868">MNKARQVPNKQLEELQAKYEGQVQQCSDLSNRFDATEKDLKQTSELLANTENELRQCKYSLKERDFIISEQKKAAEHESDENALRENHYQPPYTEHPIDEPSVARNNHGLTPETSDGNNTQVLTSTTPRRSTRQKNAP</sequence>
<organism evidence="3 4">
    <name type="scientific">Fraxinus pennsylvanica</name>
    <dbReference type="NCBI Taxonomy" id="56036"/>
    <lineage>
        <taxon>Eukaryota</taxon>
        <taxon>Viridiplantae</taxon>
        <taxon>Streptophyta</taxon>
        <taxon>Embryophyta</taxon>
        <taxon>Tracheophyta</taxon>
        <taxon>Spermatophyta</taxon>
        <taxon>Magnoliopsida</taxon>
        <taxon>eudicotyledons</taxon>
        <taxon>Gunneridae</taxon>
        <taxon>Pentapetalae</taxon>
        <taxon>asterids</taxon>
        <taxon>lamiids</taxon>
        <taxon>Lamiales</taxon>
        <taxon>Oleaceae</taxon>
        <taxon>Oleeae</taxon>
        <taxon>Fraxinus</taxon>
    </lineage>
</organism>
<feature type="coiled-coil region" evidence="1">
    <location>
        <begin position="12"/>
        <end position="53"/>
    </location>
</feature>